<evidence type="ECO:0000256" key="4">
    <source>
        <dbReference type="ARBA" id="ARBA00013346"/>
    </source>
</evidence>
<dbReference type="EC" id="2.1.1.77" evidence="3"/>
<dbReference type="AlphaFoldDB" id="A0A2V3U7V3"/>
<evidence type="ECO:0000256" key="1">
    <source>
        <dbReference type="ARBA" id="ARBA00004496"/>
    </source>
</evidence>
<evidence type="ECO:0000256" key="8">
    <source>
        <dbReference type="ARBA" id="ARBA00022691"/>
    </source>
</evidence>
<keyword evidence="5" id="KW-0963">Cytoplasm</keyword>
<dbReference type="RefSeq" id="WP_110375469.1">
    <property type="nucleotide sequence ID" value="NZ_JAHBRY010000001.1"/>
</dbReference>
<dbReference type="GO" id="GO:0032259">
    <property type="term" value="P:methylation"/>
    <property type="evidence" value="ECO:0007669"/>
    <property type="project" value="UniProtKB-KW"/>
</dbReference>
<dbReference type="GO" id="GO:0004719">
    <property type="term" value="F:protein-L-isoaspartate (D-aspartate) O-methyltransferase activity"/>
    <property type="evidence" value="ECO:0007669"/>
    <property type="project" value="UniProtKB-EC"/>
</dbReference>
<keyword evidence="7 13" id="KW-0808">Transferase</keyword>
<dbReference type="Gene3D" id="3.40.50.150">
    <property type="entry name" value="Vaccinia Virus protein VP39"/>
    <property type="match status" value="1"/>
</dbReference>
<keyword evidence="14" id="KW-1185">Reference proteome</keyword>
<gene>
    <name evidence="13" type="ORF">C7450_106358</name>
</gene>
<dbReference type="PANTHER" id="PTHR11579:SF0">
    <property type="entry name" value="PROTEIN-L-ISOASPARTATE(D-ASPARTATE) O-METHYLTRANSFERASE"/>
    <property type="match status" value="1"/>
</dbReference>
<comment type="caution">
    <text evidence="13">The sequence shown here is derived from an EMBL/GenBank/DDBJ whole genome shotgun (WGS) entry which is preliminary data.</text>
</comment>
<dbReference type="CDD" id="cd02440">
    <property type="entry name" value="AdoMet_MTases"/>
    <property type="match status" value="1"/>
</dbReference>
<dbReference type="InterPro" id="IPR029063">
    <property type="entry name" value="SAM-dependent_MTases_sf"/>
</dbReference>
<evidence type="ECO:0000256" key="5">
    <source>
        <dbReference type="ARBA" id="ARBA00022490"/>
    </source>
</evidence>
<evidence type="ECO:0000256" key="12">
    <source>
        <dbReference type="SAM" id="MobiDB-lite"/>
    </source>
</evidence>
<feature type="compositionally biased region" description="Basic and acidic residues" evidence="12">
    <location>
        <begin position="8"/>
        <end position="27"/>
    </location>
</feature>
<reference evidence="13 14" key="1">
    <citation type="submission" date="2018-05" db="EMBL/GenBank/DDBJ databases">
        <title>Genomic Encyclopedia of Type Strains, Phase IV (KMG-IV): sequencing the most valuable type-strain genomes for metagenomic binning, comparative biology and taxonomic classification.</title>
        <authorList>
            <person name="Goeker M."/>
        </authorList>
    </citation>
    <scope>NUCLEOTIDE SEQUENCE [LARGE SCALE GENOMIC DNA]</scope>
    <source>
        <strain evidence="13 14">DSM 6462</strain>
    </source>
</reference>
<evidence type="ECO:0000256" key="11">
    <source>
        <dbReference type="ARBA" id="ARBA00031350"/>
    </source>
</evidence>
<evidence type="ECO:0000256" key="9">
    <source>
        <dbReference type="ARBA" id="ARBA00030757"/>
    </source>
</evidence>
<dbReference type="EMBL" id="QJJK01000006">
    <property type="protein sequence ID" value="PXW58182.1"/>
    <property type="molecule type" value="Genomic_DNA"/>
</dbReference>
<comment type="subcellular location">
    <subcellularLocation>
        <location evidence="1">Cytoplasm</location>
    </subcellularLocation>
</comment>
<keyword evidence="8" id="KW-0949">S-adenosyl-L-methionine</keyword>
<dbReference type="OrthoDB" id="9807766at2"/>
<dbReference type="PANTHER" id="PTHR11579">
    <property type="entry name" value="PROTEIN-L-ISOASPARTATE O-METHYLTRANSFERASE"/>
    <property type="match status" value="1"/>
</dbReference>
<evidence type="ECO:0000256" key="7">
    <source>
        <dbReference type="ARBA" id="ARBA00022679"/>
    </source>
</evidence>
<feature type="region of interest" description="Disordered" evidence="12">
    <location>
        <begin position="1"/>
        <end position="27"/>
    </location>
</feature>
<sequence>MGQSSPSERLDQIRRDYAERVSSRTRPPDPRVVAAFATVPRERFLGPGPWLIRSADGYIRTPDADPARIYRDVLVALEPLQRLNNGQPSLHAAAIARLGLRRGETVLHIGAGTGYYTAILAELVGPAGHVHAYEIEPRLAALARANLAERENVVLHNETEQPVLPPADAIYVNAGAGGPQRRWLDALTSAGRLIFPLTGDDGTGVMLLLMRTPDPQVFGARCLGPVQFIPLVGGHDDIASPHIAAAWTDGRLARARSLVAGKPLEPATCLLEGDGWWLSSDEISSPATSPE</sequence>
<organism evidence="13 14">
    <name type="scientific">Chelatococcus asaccharovorans</name>
    <dbReference type="NCBI Taxonomy" id="28210"/>
    <lineage>
        <taxon>Bacteria</taxon>
        <taxon>Pseudomonadati</taxon>
        <taxon>Pseudomonadota</taxon>
        <taxon>Alphaproteobacteria</taxon>
        <taxon>Hyphomicrobiales</taxon>
        <taxon>Chelatococcaceae</taxon>
        <taxon>Chelatococcus</taxon>
    </lineage>
</organism>
<dbReference type="SUPFAM" id="SSF53335">
    <property type="entry name" value="S-adenosyl-L-methionine-dependent methyltransferases"/>
    <property type="match status" value="1"/>
</dbReference>
<evidence type="ECO:0000313" key="14">
    <source>
        <dbReference type="Proteomes" id="UP000248021"/>
    </source>
</evidence>
<proteinExistence type="inferred from homology"/>
<dbReference type="Proteomes" id="UP000248021">
    <property type="component" value="Unassembled WGS sequence"/>
</dbReference>
<name>A0A2V3U7V3_9HYPH</name>
<evidence type="ECO:0000313" key="13">
    <source>
        <dbReference type="EMBL" id="PXW58182.1"/>
    </source>
</evidence>
<dbReference type="Pfam" id="PF01135">
    <property type="entry name" value="PCMT"/>
    <property type="match status" value="1"/>
</dbReference>
<dbReference type="InterPro" id="IPR000682">
    <property type="entry name" value="PCMT"/>
</dbReference>
<evidence type="ECO:0000256" key="10">
    <source>
        <dbReference type="ARBA" id="ARBA00031323"/>
    </source>
</evidence>
<evidence type="ECO:0000256" key="3">
    <source>
        <dbReference type="ARBA" id="ARBA00011890"/>
    </source>
</evidence>
<dbReference type="GO" id="GO:0005737">
    <property type="term" value="C:cytoplasm"/>
    <property type="evidence" value="ECO:0007669"/>
    <property type="project" value="UniProtKB-SubCell"/>
</dbReference>
<comment type="similarity">
    <text evidence="2">Belongs to the methyltransferase superfamily. L-isoaspartyl/D-aspartyl protein methyltransferase family.</text>
</comment>
<accession>A0A2V3U7V3</accession>
<protein>
    <recommendedName>
        <fullName evidence="4">Protein-L-isoaspartate O-methyltransferase</fullName>
        <ecNumber evidence="3">2.1.1.77</ecNumber>
    </recommendedName>
    <alternativeName>
        <fullName evidence="11">L-isoaspartyl protein carboxyl methyltransferase</fullName>
    </alternativeName>
    <alternativeName>
        <fullName evidence="9">Protein L-isoaspartyl methyltransferase</fullName>
    </alternativeName>
    <alternativeName>
        <fullName evidence="10">Protein-beta-aspartate methyltransferase</fullName>
    </alternativeName>
</protein>
<evidence type="ECO:0000256" key="6">
    <source>
        <dbReference type="ARBA" id="ARBA00022603"/>
    </source>
</evidence>
<evidence type="ECO:0000256" key="2">
    <source>
        <dbReference type="ARBA" id="ARBA00005369"/>
    </source>
</evidence>
<keyword evidence="6 13" id="KW-0489">Methyltransferase</keyword>